<keyword evidence="3" id="KW-1185">Reference proteome</keyword>
<evidence type="ECO:0000313" key="2">
    <source>
        <dbReference type="EMBL" id="KAK0729977.1"/>
    </source>
</evidence>
<evidence type="ECO:0000313" key="3">
    <source>
        <dbReference type="Proteomes" id="UP001172102"/>
    </source>
</evidence>
<feature type="compositionally biased region" description="Pro residues" evidence="1">
    <location>
        <begin position="25"/>
        <end position="39"/>
    </location>
</feature>
<accession>A0AA40B9B0</accession>
<organism evidence="2 3">
    <name type="scientific">Lasiosphaeris hirsuta</name>
    <dbReference type="NCBI Taxonomy" id="260670"/>
    <lineage>
        <taxon>Eukaryota</taxon>
        <taxon>Fungi</taxon>
        <taxon>Dikarya</taxon>
        <taxon>Ascomycota</taxon>
        <taxon>Pezizomycotina</taxon>
        <taxon>Sordariomycetes</taxon>
        <taxon>Sordariomycetidae</taxon>
        <taxon>Sordariales</taxon>
        <taxon>Lasiosphaeriaceae</taxon>
        <taxon>Lasiosphaeris</taxon>
    </lineage>
</organism>
<protein>
    <submittedName>
        <fullName evidence="2">Uncharacterized protein</fullName>
    </submittedName>
</protein>
<feature type="compositionally biased region" description="Gly residues" evidence="1">
    <location>
        <begin position="1"/>
        <end position="23"/>
    </location>
</feature>
<reference evidence="2" key="1">
    <citation type="submission" date="2023-06" db="EMBL/GenBank/DDBJ databases">
        <title>Genome-scale phylogeny and comparative genomics of the fungal order Sordariales.</title>
        <authorList>
            <consortium name="Lawrence Berkeley National Laboratory"/>
            <person name="Hensen N."/>
            <person name="Bonometti L."/>
            <person name="Westerberg I."/>
            <person name="Brannstrom I.O."/>
            <person name="Guillou S."/>
            <person name="Cros-Aarteil S."/>
            <person name="Calhoun S."/>
            <person name="Haridas S."/>
            <person name="Kuo A."/>
            <person name="Mondo S."/>
            <person name="Pangilinan J."/>
            <person name="Riley R."/>
            <person name="Labutti K."/>
            <person name="Andreopoulos B."/>
            <person name="Lipzen A."/>
            <person name="Chen C."/>
            <person name="Yanf M."/>
            <person name="Daum C."/>
            <person name="Ng V."/>
            <person name="Clum A."/>
            <person name="Steindorff A."/>
            <person name="Ohm R."/>
            <person name="Martin F."/>
            <person name="Silar P."/>
            <person name="Natvig D."/>
            <person name="Lalanne C."/>
            <person name="Gautier V."/>
            <person name="Ament-Velasquez S.L."/>
            <person name="Kruys A."/>
            <person name="Hutchinson M.I."/>
            <person name="Powell A.J."/>
            <person name="Barry K."/>
            <person name="Miller A.N."/>
            <person name="Grigoriev I.V."/>
            <person name="Debuchy R."/>
            <person name="Gladieux P."/>
            <person name="Thoren M.H."/>
            <person name="Johannesson H."/>
        </authorList>
    </citation>
    <scope>NUCLEOTIDE SEQUENCE</scope>
    <source>
        <strain evidence="2">SMH4607-1</strain>
    </source>
</reference>
<feature type="compositionally biased region" description="Low complexity" evidence="1">
    <location>
        <begin position="40"/>
        <end position="64"/>
    </location>
</feature>
<proteinExistence type="predicted"/>
<name>A0AA40B9B0_9PEZI</name>
<evidence type="ECO:0000256" key="1">
    <source>
        <dbReference type="SAM" id="MobiDB-lite"/>
    </source>
</evidence>
<feature type="compositionally biased region" description="Low complexity" evidence="1">
    <location>
        <begin position="72"/>
        <end position="82"/>
    </location>
</feature>
<gene>
    <name evidence="2" type="ORF">B0H67DRAFT_638534</name>
</gene>
<sequence length="169" mass="18195">MAYNGGYDGGPGGRPQYGGGQGGQRPPPQRQYPPGPPGPQQYNAPPQQYDQYQDGYGYDEYGNGYDQGYGGQYDDINYADRGGPPGPDYPPQEYYDPGPNGQMRGVLPRVAEGDTDRPVAADTHKAPQVPQVPVGVTRPKAAAVDRVLLTELGNRILVCVGRQRMGLVL</sequence>
<feature type="region of interest" description="Disordered" evidence="1">
    <location>
        <begin position="1"/>
        <end position="104"/>
    </location>
</feature>
<dbReference type="AlphaFoldDB" id="A0AA40B9B0"/>
<dbReference type="EMBL" id="JAUKUA010000001">
    <property type="protein sequence ID" value="KAK0729977.1"/>
    <property type="molecule type" value="Genomic_DNA"/>
</dbReference>
<comment type="caution">
    <text evidence="2">The sequence shown here is derived from an EMBL/GenBank/DDBJ whole genome shotgun (WGS) entry which is preliminary data.</text>
</comment>
<dbReference type="Proteomes" id="UP001172102">
    <property type="component" value="Unassembled WGS sequence"/>
</dbReference>